<feature type="domain" description="TonB-dependent receptor plug" evidence="13">
    <location>
        <begin position="38"/>
        <end position="147"/>
    </location>
</feature>
<comment type="subcellular location">
    <subcellularLocation>
        <location evidence="1 10">Cell outer membrane</location>
        <topology evidence="1 10">Multi-pass membrane protein</topology>
    </subcellularLocation>
</comment>
<keyword evidence="5" id="KW-0732">Signal</keyword>
<dbReference type="EMBL" id="MAGO01000005">
    <property type="protein sequence ID" value="OCC15519.1"/>
    <property type="molecule type" value="Genomic_DNA"/>
</dbReference>
<keyword evidence="2 10" id="KW-0813">Transport</keyword>
<dbReference type="GO" id="GO:0044718">
    <property type="term" value="P:siderophore transmembrane transport"/>
    <property type="evidence" value="ECO:0007669"/>
    <property type="project" value="TreeGrafter"/>
</dbReference>
<keyword evidence="4 10" id="KW-0812">Transmembrane</keyword>
<evidence type="ECO:0000256" key="8">
    <source>
        <dbReference type="ARBA" id="ARBA00023170"/>
    </source>
</evidence>
<dbReference type="STRING" id="1156395.DBT_1266"/>
<evidence type="ECO:0000313" key="14">
    <source>
        <dbReference type="EMBL" id="OCC15519.1"/>
    </source>
</evidence>
<keyword evidence="9 10" id="KW-0998">Cell outer membrane</keyword>
<accession>A0A1B9F6F9</accession>
<evidence type="ECO:0000256" key="2">
    <source>
        <dbReference type="ARBA" id="ARBA00022448"/>
    </source>
</evidence>
<dbReference type="PANTHER" id="PTHR30069:SF29">
    <property type="entry name" value="HEMOGLOBIN AND HEMOGLOBIN-HAPTOGLOBIN-BINDING PROTEIN 1-RELATED"/>
    <property type="match status" value="1"/>
</dbReference>
<comment type="similarity">
    <text evidence="10 11">Belongs to the TonB-dependent receptor family.</text>
</comment>
<dbReference type="Gene3D" id="2.170.130.10">
    <property type="entry name" value="TonB-dependent receptor, plug domain"/>
    <property type="match status" value="1"/>
</dbReference>
<organism evidence="14 15">
    <name type="scientific">Dissulfuribacter thermophilus</name>
    <dbReference type="NCBI Taxonomy" id="1156395"/>
    <lineage>
        <taxon>Bacteria</taxon>
        <taxon>Pseudomonadati</taxon>
        <taxon>Thermodesulfobacteriota</taxon>
        <taxon>Dissulfuribacteria</taxon>
        <taxon>Dissulfuribacterales</taxon>
        <taxon>Dissulfuribacteraceae</taxon>
        <taxon>Dissulfuribacter</taxon>
    </lineage>
</organism>
<dbReference type="SUPFAM" id="SSF56935">
    <property type="entry name" value="Porins"/>
    <property type="match status" value="1"/>
</dbReference>
<evidence type="ECO:0000259" key="13">
    <source>
        <dbReference type="Pfam" id="PF07715"/>
    </source>
</evidence>
<proteinExistence type="inferred from homology"/>
<evidence type="ECO:0000256" key="5">
    <source>
        <dbReference type="ARBA" id="ARBA00022729"/>
    </source>
</evidence>
<evidence type="ECO:0000259" key="12">
    <source>
        <dbReference type="Pfam" id="PF00593"/>
    </source>
</evidence>
<dbReference type="PANTHER" id="PTHR30069">
    <property type="entry name" value="TONB-DEPENDENT OUTER MEMBRANE RECEPTOR"/>
    <property type="match status" value="1"/>
</dbReference>
<keyword evidence="7 10" id="KW-0472">Membrane</keyword>
<dbReference type="Proteomes" id="UP000093080">
    <property type="component" value="Unassembled WGS sequence"/>
</dbReference>
<evidence type="ECO:0000256" key="1">
    <source>
        <dbReference type="ARBA" id="ARBA00004571"/>
    </source>
</evidence>
<evidence type="ECO:0000256" key="4">
    <source>
        <dbReference type="ARBA" id="ARBA00022692"/>
    </source>
</evidence>
<sequence>MLIDIGSVYGANFKEAPEELYFALDEIVSVVSRIEEKRSEAPGTVLVITRDEIRERGYRDLVDLLKDCPGFDIQERIGGQDGGTYVIPRGIWGNNKVQVLLNGVPLNPMNGTHIVFGHHLSLWHLKQVEILYGPASAVYGADAFSAVINMVTDEPQKRPDELELSYQMANHDTFESYGLFSKKFGEDSGASLYIHGFRTNDFNLRDEYKNHRIDNGFGLKTPIYELDKPYETPEQDLDIYFDSKFGHWRLFGEYLGTRQPNNIQTIFYTGRSQLKKDKAELRTLALALENLVNFSDYFFLKSLVNYQYYILDPDSDYGRYSFDNYIFERSKAVEWREQLQWKGDEGTDLSLGFAVRRVSAFPYINSRTPFDEGTKYEDFPIIKIQTLDDRIIDIPPIVEREYWSYGLFSQLTRKISDSVKGVVGIRYDWDTFNHENSFNPRIGLIIKPWEKDTFKLLYGTAFISPSPYFRYKEWLGTNYAHLPPDVMGTKLKPERLKTFEIAYIKRLNFAELNISAFYSITKDAIQEAGAQVSGNTLYLSNGEVIDNAVIEYPINSGKQRTFGIDLLFTGRVSKCLSYRAWYSFINARTKLMGKTFDAPKVSTHKFGFGLTLRPSNSLLMNLRTRWWSGIHTQPGNPLFHGGKIKGKCIVDAHLSYKTPIKRVEFTLDAKNLLNVDYFTAGAQSEDHRFGGSLPLIPQRPREIYFGLTYIF</sequence>
<dbReference type="InterPro" id="IPR036942">
    <property type="entry name" value="Beta-barrel_TonB_sf"/>
</dbReference>
<dbReference type="Gene3D" id="2.40.170.20">
    <property type="entry name" value="TonB-dependent receptor, beta-barrel domain"/>
    <property type="match status" value="1"/>
</dbReference>
<dbReference type="Pfam" id="PF00593">
    <property type="entry name" value="TonB_dep_Rec_b-barrel"/>
    <property type="match status" value="1"/>
</dbReference>
<protein>
    <submittedName>
        <fullName evidence="14">TonB-dependent receptor</fullName>
    </submittedName>
</protein>
<dbReference type="AlphaFoldDB" id="A0A1B9F6F9"/>
<dbReference type="InterPro" id="IPR037066">
    <property type="entry name" value="Plug_dom_sf"/>
</dbReference>
<keyword evidence="3 10" id="KW-1134">Transmembrane beta strand</keyword>
<keyword evidence="6 11" id="KW-0798">TonB box</keyword>
<evidence type="ECO:0000256" key="7">
    <source>
        <dbReference type="ARBA" id="ARBA00023136"/>
    </source>
</evidence>
<comment type="caution">
    <text evidence="14">The sequence shown here is derived from an EMBL/GenBank/DDBJ whole genome shotgun (WGS) entry which is preliminary data.</text>
</comment>
<evidence type="ECO:0000256" key="11">
    <source>
        <dbReference type="RuleBase" id="RU003357"/>
    </source>
</evidence>
<keyword evidence="15" id="KW-1185">Reference proteome</keyword>
<evidence type="ECO:0000313" key="15">
    <source>
        <dbReference type="Proteomes" id="UP000093080"/>
    </source>
</evidence>
<keyword evidence="8 14" id="KW-0675">Receptor</keyword>
<reference evidence="14 15" key="1">
    <citation type="submission" date="2016-06" db="EMBL/GenBank/DDBJ databases">
        <title>Respiratory ammonification of nitrate coupled to the oxidation of elemental sulfur in deep-sea autotrophic thermophilic bacteria.</title>
        <authorList>
            <person name="Slobodkina G.B."/>
            <person name="Mardanov A.V."/>
            <person name="Ravin N.V."/>
            <person name="Frolova A.A."/>
            <person name="Viryasiv M.B."/>
            <person name="Chernyh N.A."/>
            <person name="Bonch-Osmolovskaya E.A."/>
            <person name="Slobodkin A.I."/>
        </authorList>
    </citation>
    <scope>NUCLEOTIDE SEQUENCE [LARGE SCALE GENOMIC DNA]</scope>
    <source>
        <strain evidence="14 15">S69</strain>
    </source>
</reference>
<dbReference type="InterPro" id="IPR012910">
    <property type="entry name" value="Plug_dom"/>
</dbReference>
<evidence type="ECO:0000256" key="9">
    <source>
        <dbReference type="ARBA" id="ARBA00023237"/>
    </source>
</evidence>
<dbReference type="Pfam" id="PF07715">
    <property type="entry name" value="Plug"/>
    <property type="match status" value="1"/>
</dbReference>
<dbReference type="InterPro" id="IPR000531">
    <property type="entry name" value="Beta-barrel_TonB"/>
</dbReference>
<evidence type="ECO:0000256" key="6">
    <source>
        <dbReference type="ARBA" id="ARBA00023077"/>
    </source>
</evidence>
<dbReference type="InterPro" id="IPR039426">
    <property type="entry name" value="TonB-dep_rcpt-like"/>
</dbReference>
<gene>
    <name evidence="14" type="ORF">DBT_1266</name>
</gene>
<evidence type="ECO:0000256" key="10">
    <source>
        <dbReference type="PROSITE-ProRule" id="PRU01360"/>
    </source>
</evidence>
<name>A0A1B9F6F9_9BACT</name>
<dbReference type="PROSITE" id="PS52016">
    <property type="entry name" value="TONB_DEPENDENT_REC_3"/>
    <property type="match status" value="1"/>
</dbReference>
<dbReference type="GO" id="GO:0009279">
    <property type="term" value="C:cell outer membrane"/>
    <property type="evidence" value="ECO:0007669"/>
    <property type="project" value="UniProtKB-SubCell"/>
</dbReference>
<evidence type="ECO:0000256" key="3">
    <source>
        <dbReference type="ARBA" id="ARBA00022452"/>
    </source>
</evidence>
<dbReference type="GO" id="GO:0015344">
    <property type="term" value="F:siderophore uptake transmembrane transporter activity"/>
    <property type="evidence" value="ECO:0007669"/>
    <property type="project" value="TreeGrafter"/>
</dbReference>
<feature type="domain" description="TonB-dependent receptor-like beta-barrel" evidence="12">
    <location>
        <begin position="249"/>
        <end position="672"/>
    </location>
</feature>